<reference evidence="3" key="1">
    <citation type="submission" date="2016-10" db="EMBL/GenBank/DDBJ databases">
        <authorList>
            <person name="Varghese N."/>
            <person name="Submissions S."/>
        </authorList>
    </citation>
    <scope>NUCLEOTIDE SEQUENCE [LARGE SCALE GENOMIC DNA]</scope>
    <source>
        <strain evidence="3">DC30,IBRC 10041,KCTC 4046</strain>
    </source>
</reference>
<accession>A0A1H3JUG1</accession>
<protein>
    <submittedName>
        <fullName evidence="2">Uncharacterized protein</fullName>
    </submittedName>
</protein>
<feature type="transmembrane region" description="Helical" evidence="1">
    <location>
        <begin position="6"/>
        <end position="27"/>
    </location>
</feature>
<gene>
    <name evidence="2" type="ORF">SAMN05216564_105137</name>
</gene>
<dbReference type="GeneID" id="43837614"/>
<keyword evidence="1" id="KW-1133">Transmembrane helix</keyword>
<dbReference type="Proteomes" id="UP000199079">
    <property type="component" value="Unassembled WGS sequence"/>
</dbReference>
<dbReference type="RefSeq" id="WP_021074417.1">
    <property type="nucleotide sequence ID" value="NZ_FNPC01000005.1"/>
</dbReference>
<proteinExistence type="predicted"/>
<keyword evidence="1" id="KW-0812">Transmembrane</keyword>
<evidence type="ECO:0000256" key="1">
    <source>
        <dbReference type="SAM" id="Phobius"/>
    </source>
</evidence>
<dbReference type="OrthoDB" id="379316at2157"/>
<keyword evidence="3" id="KW-1185">Reference proteome</keyword>
<dbReference type="EMBL" id="FNPC01000005">
    <property type="protein sequence ID" value="SDY43239.1"/>
    <property type="molecule type" value="Genomic_DNA"/>
</dbReference>
<dbReference type="AlphaFoldDB" id="A0A1H3JUG1"/>
<sequence>MALSAIEHLVLWGPPVVMLLLTIGYYVRWGKEADERTETADRTAPGGER</sequence>
<evidence type="ECO:0000313" key="3">
    <source>
        <dbReference type="Proteomes" id="UP000199079"/>
    </source>
</evidence>
<evidence type="ECO:0000313" key="2">
    <source>
        <dbReference type="EMBL" id="SDY43239.1"/>
    </source>
</evidence>
<organism evidence="2 3">
    <name type="scientific">Halopenitus persicus</name>
    <dbReference type="NCBI Taxonomy" id="1048396"/>
    <lineage>
        <taxon>Archaea</taxon>
        <taxon>Methanobacteriati</taxon>
        <taxon>Methanobacteriota</taxon>
        <taxon>Stenosarchaea group</taxon>
        <taxon>Halobacteria</taxon>
        <taxon>Halobacteriales</taxon>
        <taxon>Haloferacaceae</taxon>
        <taxon>Halopenitus</taxon>
    </lineage>
</organism>
<keyword evidence="1" id="KW-0472">Membrane</keyword>
<name>A0A1H3JUG1_9EURY</name>